<dbReference type="InterPro" id="IPR000629">
    <property type="entry name" value="RNA-helicase_DEAD-box_CS"/>
</dbReference>
<dbReference type="AlphaFoldDB" id="A0AAW1RX17"/>
<feature type="domain" description="DEAD-box RNA helicase Q" evidence="10">
    <location>
        <begin position="216"/>
        <end position="244"/>
    </location>
</feature>
<keyword evidence="12" id="KW-1185">Reference proteome</keyword>
<feature type="domain" description="Helicase C-terminal" evidence="9">
    <location>
        <begin position="432"/>
        <end position="598"/>
    </location>
</feature>
<dbReference type="InterPro" id="IPR050079">
    <property type="entry name" value="DEAD_box_RNA_helicase"/>
</dbReference>
<feature type="compositionally biased region" description="Low complexity" evidence="7">
    <location>
        <begin position="687"/>
        <end position="697"/>
    </location>
</feature>
<keyword evidence="2" id="KW-0378">Hydrolase</keyword>
<dbReference type="SMART" id="SM00490">
    <property type="entry name" value="HELICc"/>
    <property type="match status" value="1"/>
</dbReference>
<evidence type="ECO:0000256" key="6">
    <source>
        <dbReference type="SAM" id="Coils"/>
    </source>
</evidence>
<organism evidence="11 12">
    <name type="scientific">Apatococcus lobatus</name>
    <dbReference type="NCBI Taxonomy" id="904363"/>
    <lineage>
        <taxon>Eukaryota</taxon>
        <taxon>Viridiplantae</taxon>
        <taxon>Chlorophyta</taxon>
        <taxon>core chlorophytes</taxon>
        <taxon>Trebouxiophyceae</taxon>
        <taxon>Chlorellales</taxon>
        <taxon>Chlorellaceae</taxon>
        <taxon>Apatococcus</taxon>
    </lineage>
</organism>
<evidence type="ECO:0000256" key="2">
    <source>
        <dbReference type="ARBA" id="ARBA00022801"/>
    </source>
</evidence>
<dbReference type="InterPro" id="IPR011545">
    <property type="entry name" value="DEAD/DEAH_box_helicase_dom"/>
</dbReference>
<keyword evidence="6" id="KW-0175">Coiled coil</keyword>
<feature type="region of interest" description="Disordered" evidence="7">
    <location>
        <begin position="1"/>
        <end position="29"/>
    </location>
</feature>
<dbReference type="GO" id="GO:0005829">
    <property type="term" value="C:cytosol"/>
    <property type="evidence" value="ECO:0007669"/>
    <property type="project" value="TreeGrafter"/>
</dbReference>
<feature type="compositionally biased region" description="Acidic residues" evidence="7">
    <location>
        <begin position="90"/>
        <end position="100"/>
    </location>
</feature>
<evidence type="ECO:0000256" key="5">
    <source>
        <dbReference type="PROSITE-ProRule" id="PRU00552"/>
    </source>
</evidence>
<sequence length="859" mass="92719">MAKDFNPGFSFDFGAPQESRRPSWGLAGSASKAQLQLGAAANTTLDHKISQRLAAKRKRQPAAVQEHEIADGLAEEPSSSDSEDAPLPGEMDDDDDDDSQDSALIGSEPDSALSSGDVHSLPAEPSEVDSDEDHGSDPGSDVALELQGEPTTTHLQPAGSMQKSKTTAKRQLADVEQSAAKRSRQATADAGVKQAKPGGTTGFFAQTPDGTSFTAGSFSDLHLSRPLLRACTALGYTRPTPIQAACIPLALTGRDICGSAVTGSGKTAAFVLPLLERLLFRSRRISATYVLILTPTRELAVQVHDMTEKLAQFTDIRAALVVGGMSLTIQASTLRSRPEIVIGTPGRMIDHLRNTQSFGLEDLQGLVLDEADRLLAMGFADEVKEIVKLAPRKRQTMLFSATMTEQVKQLATMSLQQPVRLAADALAAAPRELTQELVRLKGAAAADKEAVLLALCSRSFSAGRTIVFFRTKHQAHRVKMLFGLAGLPSAAELHGNMTQAARLESLDRFRKGDAAFLLATDVAARGLDIQGVQAVINYDAARTLDSHLHRIGRTARAGHSGRAVTLAEDADRPLIKEVVKKTGAQLQNRLVPQPSIVHWRNRIEAMSPDIDRLRLEEREERDLRKAEMEANKAENMMEHEAEIYSRPARTWFQTERQKKQVANRARDAVATGAEDDEEEEEEGGRPKQGQKGPQAAKQQRRAAAKEQRRLQAAGQGDGSQPAKHKNAFMEETQQSLRLARAAKSRESKLRQEGMDPTQASRAAAAAAAKARGVQPKKKDKNKKGSNNDSLFDGDGTGRPGPDASGVPLKGGVSKVYAGGPKSGKLRLPTTGPSKQELNKTKRGGKGKKSFKSKARHKRK</sequence>
<comment type="caution">
    <text evidence="11">The sequence shown here is derived from an EMBL/GenBank/DDBJ whole genome shotgun (WGS) entry which is preliminary data.</text>
</comment>
<dbReference type="PANTHER" id="PTHR47959:SF14">
    <property type="entry name" value="DEAD-BOX ATP-DEPENDENT RNA HELICASE 28"/>
    <property type="match status" value="1"/>
</dbReference>
<evidence type="ECO:0000313" key="11">
    <source>
        <dbReference type="EMBL" id="KAK9837918.1"/>
    </source>
</evidence>
<dbReference type="GO" id="GO:0005524">
    <property type="term" value="F:ATP binding"/>
    <property type="evidence" value="ECO:0007669"/>
    <property type="project" value="UniProtKB-KW"/>
</dbReference>
<dbReference type="SUPFAM" id="SSF52540">
    <property type="entry name" value="P-loop containing nucleoside triphosphate hydrolases"/>
    <property type="match status" value="2"/>
</dbReference>
<evidence type="ECO:0000259" key="10">
    <source>
        <dbReference type="PROSITE" id="PS51195"/>
    </source>
</evidence>
<feature type="compositionally biased region" description="Polar residues" evidence="7">
    <location>
        <begin position="149"/>
        <end position="165"/>
    </location>
</feature>
<dbReference type="SMART" id="SM00487">
    <property type="entry name" value="DEXDc"/>
    <property type="match status" value="1"/>
</dbReference>
<proteinExistence type="predicted"/>
<name>A0AAW1RX17_9CHLO</name>
<dbReference type="InterPro" id="IPR027417">
    <property type="entry name" value="P-loop_NTPase"/>
</dbReference>
<feature type="compositionally biased region" description="Basic residues" evidence="7">
    <location>
        <begin position="840"/>
        <end position="859"/>
    </location>
</feature>
<gene>
    <name evidence="11" type="ORF">WJX74_007671</name>
</gene>
<evidence type="ECO:0008006" key="13">
    <source>
        <dbReference type="Google" id="ProtNLM"/>
    </source>
</evidence>
<keyword evidence="1" id="KW-0547">Nucleotide-binding</keyword>
<feature type="region of interest" description="Disordered" evidence="7">
    <location>
        <begin position="51"/>
        <end position="202"/>
    </location>
</feature>
<dbReference type="GO" id="GO:0016787">
    <property type="term" value="F:hydrolase activity"/>
    <property type="evidence" value="ECO:0007669"/>
    <property type="project" value="UniProtKB-KW"/>
</dbReference>
<dbReference type="Pfam" id="PF00271">
    <property type="entry name" value="Helicase_C"/>
    <property type="match status" value="1"/>
</dbReference>
<dbReference type="GO" id="GO:0003676">
    <property type="term" value="F:nucleic acid binding"/>
    <property type="evidence" value="ECO:0007669"/>
    <property type="project" value="InterPro"/>
</dbReference>
<dbReference type="CDD" id="cd18787">
    <property type="entry name" value="SF2_C_DEAD"/>
    <property type="match status" value="1"/>
</dbReference>
<dbReference type="Pfam" id="PF00270">
    <property type="entry name" value="DEAD"/>
    <property type="match status" value="1"/>
</dbReference>
<dbReference type="InterPro" id="IPR014001">
    <property type="entry name" value="Helicase_ATP-bd"/>
</dbReference>
<feature type="region of interest" description="Disordered" evidence="7">
    <location>
        <begin position="655"/>
        <end position="859"/>
    </location>
</feature>
<feature type="short sequence motif" description="Q motif" evidence="5">
    <location>
        <begin position="216"/>
        <end position="244"/>
    </location>
</feature>
<feature type="compositionally biased region" description="Low complexity" evidence="7">
    <location>
        <begin position="75"/>
        <end position="88"/>
    </location>
</feature>
<dbReference type="GO" id="GO:0003724">
    <property type="term" value="F:RNA helicase activity"/>
    <property type="evidence" value="ECO:0007669"/>
    <property type="project" value="InterPro"/>
</dbReference>
<evidence type="ECO:0000256" key="3">
    <source>
        <dbReference type="ARBA" id="ARBA00022806"/>
    </source>
</evidence>
<feature type="compositionally biased region" description="Acidic residues" evidence="7">
    <location>
        <begin position="673"/>
        <end position="682"/>
    </location>
</feature>
<dbReference type="Gene3D" id="3.40.50.300">
    <property type="entry name" value="P-loop containing nucleotide triphosphate hydrolases"/>
    <property type="match status" value="2"/>
</dbReference>
<feature type="coiled-coil region" evidence="6">
    <location>
        <begin position="616"/>
        <end position="643"/>
    </location>
</feature>
<accession>A0AAW1RX17</accession>
<evidence type="ECO:0000256" key="1">
    <source>
        <dbReference type="ARBA" id="ARBA00022741"/>
    </source>
</evidence>
<evidence type="ECO:0000313" key="12">
    <source>
        <dbReference type="Proteomes" id="UP001438707"/>
    </source>
</evidence>
<feature type="compositionally biased region" description="Basic residues" evidence="7">
    <location>
        <begin position="774"/>
        <end position="783"/>
    </location>
</feature>
<dbReference type="PROSITE" id="PS51194">
    <property type="entry name" value="HELICASE_CTER"/>
    <property type="match status" value="1"/>
</dbReference>
<dbReference type="Proteomes" id="UP001438707">
    <property type="component" value="Unassembled WGS sequence"/>
</dbReference>
<evidence type="ECO:0000256" key="4">
    <source>
        <dbReference type="ARBA" id="ARBA00022840"/>
    </source>
</evidence>
<dbReference type="PROSITE" id="PS51195">
    <property type="entry name" value="Q_MOTIF"/>
    <property type="match status" value="1"/>
</dbReference>
<dbReference type="PANTHER" id="PTHR47959">
    <property type="entry name" value="ATP-DEPENDENT RNA HELICASE RHLE-RELATED"/>
    <property type="match status" value="1"/>
</dbReference>
<evidence type="ECO:0000259" key="9">
    <source>
        <dbReference type="PROSITE" id="PS51194"/>
    </source>
</evidence>
<reference evidence="11 12" key="1">
    <citation type="journal article" date="2024" name="Nat. Commun.">
        <title>Phylogenomics reveals the evolutionary origins of lichenization in chlorophyte algae.</title>
        <authorList>
            <person name="Puginier C."/>
            <person name="Libourel C."/>
            <person name="Otte J."/>
            <person name="Skaloud P."/>
            <person name="Haon M."/>
            <person name="Grisel S."/>
            <person name="Petersen M."/>
            <person name="Berrin J.G."/>
            <person name="Delaux P.M."/>
            <person name="Dal Grande F."/>
            <person name="Keller J."/>
        </authorList>
    </citation>
    <scope>NUCLEOTIDE SEQUENCE [LARGE SCALE GENOMIC DNA]</scope>
    <source>
        <strain evidence="11 12">SAG 2145</strain>
    </source>
</reference>
<dbReference type="InterPro" id="IPR001650">
    <property type="entry name" value="Helicase_C-like"/>
</dbReference>
<protein>
    <recommendedName>
        <fullName evidence="13">RNA helicase</fullName>
    </recommendedName>
</protein>
<dbReference type="PROSITE" id="PS51192">
    <property type="entry name" value="HELICASE_ATP_BIND_1"/>
    <property type="match status" value="1"/>
</dbReference>
<evidence type="ECO:0000259" key="8">
    <source>
        <dbReference type="PROSITE" id="PS51192"/>
    </source>
</evidence>
<evidence type="ECO:0000256" key="7">
    <source>
        <dbReference type="SAM" id="MobiDB-lite"/>
    </source>
</evidence>
<feature type="domain" description="Helicase ATP-binding" evidence="8">
    <location>
        <begin position="247"/>
        <end position="421"/>
    </location>
</feature>
<dbReference type="EMBL" id="JALJOS010000006">
    <property type="protein sequence ID" value="KAK9837918.1"/>
    <property type="molecule type" value="Genomic_DNA"/>
</dbReference>
<dbReference type="PROSITE" id="PS00039">
    <property type="entry name" value="DEAD_ATP_HELICASE"/>
    <property type="match status" value="1"/>
</dbReference>
<keyword evidence="3" id="KW-0347">Helicase</keyword>
<keyword evidence="4" id="KW-0067">ATP-binding</keyword>
<feature type="compositionally biased region" description="Basic and acidic residues" evidence="7">
    <location>
        <begin position="743"/>
        <end position="753"/>
    </location>
</feature>
<feature type="compositionally biased region" description="Low complexity" evidence="7">
    <location>
        <begin position="759"/>
        <end position="771"/>
    </location>
</feature>
<dbReference type="InterPro" id="IPR014014">
    <property type="entry name" value="RNA_helicase_DEAD_Q_motif"/>
</dbReference>
<dbReference type="CDD" id="cd17947">
    <property type="entry name" value="DEADc_DDX27"/>
    <property type="match status" value="1"/>
</dbReference>